<name>A0A6V7HIE3_9HYME</name>
<dbReference type="Proteomes" id="UP000752696">
    <property type="component" value="Unassembled WGS sequence"/>
</dbReference>
<gene>
    <name evidence="2" type="ORF">MHI_LOCUS939368</name>
</gene>
<keyword evidence="3" id="KW-1185">Reference proteome</keyword>
<reference evidence="2" key="1">
    <citation type="submission" date="2020-07" db="EMBL/GenBank/DDBJ databases">
        <authorList>
            <person name="Nazaruddin N."/>
        </authorList>
    </citation>
    <scope>NUCLEOTIDE SEQUENCE</scope>
</reference>
<dbReference type="EMBL" id="CAJDYZ010012029">
    <property type="protein sequence ID" value="CAD1480490.1"/>
    <property type="molecule type" value="Genomic_DNA"/>
</dbReference>
<feature type="region of interest" description="Disordered" evidence="1">
    <location>
        <begin position="56"/>
        <end position="78"/>
    </location>
</feature>
<comment type="caution">
    <text evidence="2">The sequence shown here is derived from an EMBL/GenBank/DDBJ whole genome shotgun (WGS) entry which is preliminary data.</text>
</comment>
<evidence type="ECO:0000313" key="3">
    <source>
        <dbReference type="Proteomes" id="UP000752696"/>
    </source>
</evidence>
<feature type="compositionally biased region" description="Basic and acidic residues" evidence="1">
    <location>
        <begin position="60"/>
        <end position="71"/>
    </location>
</feature>
<evidence type="ECO:0000313" key="2">
    <source>
        <dbReference type="EMBL" id="CAD1480490.1"/>
    </source>
</evidence>
<sequence>MKNRNNRFEIRASWRLKSYCRVCRTPSLRVEVSRDESTKGGRAIDLRSFREKQAASMCRQDNESLSSDRDASGQSPEMVEKKRIHIHNSKFLAFDQSLRMAMSGHTSKLKGSLYAWTVMNMHHRNETGTMILRTPSLSQFLKQSKAVNVRKTNR</sequence>
<protein>
    <submittedName>
        <fullName evidence="2">Uncharacterized protein</fullName>
    </submittedName>
</protein>
<proteinExistence type="predicted"/>
<dbReference type="AlphaFoldDB" id="A0A6V7HIE3"/>
<evidence type="ECO:0000256" key="1">
    <source>
        <dbReference type="SAM" id="MobiDB-lite"/>
    </source>
</evidence>
<accession>A0A6V7HIE3</accession>
<organism evidence="2 3">
    <name type="scientific">Heterotrigona itama</name>
    <dbReference type="NCBI Taxonomy" id="395501"/>
    <lineage>
        <taxon>Eukaryota</taxon>
        <taxon>Metazoa</taxon>
        <taxon>Ecdysozoa</taxon>
        <taxon>Arthropoda</taxon>
        <taxon>Hexapoda</taxon>
        <taxon>Insecta</taxon>
        <taxon>Pterygota</taxon>
        <taxon>Neoptera</taxon>
        <taxon>Endopterygota</taxon>
        <taxon>Hymenoptera</taxon>
        <taxon>Apocrita</taxon>
        <taxon>Aculeata</taxon>
        <taxon>Apoidea</taxon>
        <taxon>Anthophila</taxon>
        <taxon>Apidae</taxon>
        <taxon>Heterotrigona</taxon>
    </lineage>
</organism>